<protein>
    <submittedName>
        <fullName evidence="1">Uroporphyrinogen decarboxylase</fullName>
    </submittedName>
</protein>
<dbReference type="Gene3D" id="3.20.20.210">
    <property type="match status" value="1"/>
</dbReference>
<name>A0A5D0WHU4_9FIRM</name>
<dbReference type="RefSeq" id="WP_148638563.1">
    <property type="nucleotide sequence ID" value="NZ_JAYFRG010000044.1"/>
</dbReference>
<accession>A0A5D0WHU4</accession>
<dbReference type="SUPFAM" id="SSF51726">
    <property type="entry name" value="UROD/MetE-like"/>
    <property type="match status" value="1"/>
</dbReference>
<dbReference type="EMBL" id="VSLA01000029">
    <property type="protein sequence ID" value="TYC83633.1"/>
    <property type="molecule type" value="Genomic_DNA"/>
</dbReference>
<gene>
    <name evidence="1" type="ORF">FXB42_15375</name>
</gene>
<reference evidence="1 2" key="1">
    <citation type="submission" date="2019-08" db="EMBL/GenBank/DDBJ databases">
        <title>Isolation and enrichment of carboxydotrophic bacteria from anaerobic sludge for the production of bio-based chemicals from syngas.</title>
        <authorList>
            <person name="Antares A.L."/>
            <person name="Moreira J."/>
            <person name="Diender M."/>
            <person name="Parshina S.N."/>
            <person name="Stams A.J.M."/>
            <person name="Alves M."/>
            <person name="Alves J.I."/>
            <person name="Sousa D.Z."/>
        </authorList>
    </citation>
    <scope>NUCLEOTIDE SEQUENCE [LARGE SCALE GENOMIC DNA]</scope>
    <source>
        <strain evidence="1 2">JM</strain>
    </source>
</reference>
<proteinExistence type="predicted"/>
<dbReference type="InterPro" id="IPR038071">
    <property type="entry name" value="UROD/MetE-like_sf"/>
</dbReference>
<dbReference type="Proteomes" id="UP000322619">
    <property type="component" value="Unassembled WGS sequence"/>
</dbReference>
<evidence type="ECO:0000313" key="2">
    <source>
        <dbReference type="Proteomes" id="UP000322619"/>
    </source>
</evidence>
<comment type="caution">
    <text evidence="1">The sequence shown here is derived from an EMBL/GenBank/DDBJ whole genome shotgun (WGS) entry which is preliminary data.</text>
</comment>
<organism evidence="1 2">
    <name type="scientific">Acetobacterium wieringae</name>
    <dbReference type="NCBI Taxonomy" id="52694"/>
    <lineage>
        <taxon>Bacteria</taxon>
        <taxon>Bacillati</taxon>
        <taxon>Bacillota</taxon>
        <taxon>Clostridia</taxon>
        <taxon>Eubacteriales</taxon>
        <taxon>Eubacteriaceae</taxon>
        <taxon>Acetobacterium</taxon>
    </lineage>
</organism>
<sequence length="385" mass="44031">MIESLKRKEEKEKNFRDIYDGIKPARIPIHIQVAHEAAIEYCQLDLKKTQWDIGAYPSYLEPVCNELIDADGFPISMNVRIAAMYQMLDAKSFVMSSSGVLQHPETHSMEQDEYDEFIADPYAFMLEKAVPRIYRGLDGNPHQAALNLTKAFAAFEDYKKAQLMTMGKLSAQCGFANYPTGGVTEAPYDFVADLLRSFSGISLDIRRCPEKIAEACEAILPYMKKCAVSKMSSNYGRTMIPIHMPAFMNTKQFEKYWWPSFYKLIEYIVESGSNCWLLLQGDMMRYIEYLNELPGRQEIRHEAGDMKDVVERTSTKHIISGIYPVTMLQTATKTECIDYAKTIIDVMGVNGNYIFNFDKPILSFTGNTMENLQAVLKTVREYGKY</sequence>
<dbReference type="AlphaFoldDB" id="A0A5D0WHU4"/>
<evidence type="ECO:0000313" key="1">
    <source>
        <dbReference type="EMBL" id="TYC83633.1"/>
    </source>
</evidence>